<dbReference type="RefSeq" id="WP_096463596.1">
    <property type="nucleotide sequence ID" value="NZ_AP017312.1"/>
</dbReference>
<dbReference type="OrthoDB" id="2112831at2"/>
<evidence type="ECO:0000313" key="2">
    <source>
        <dbReference type="Proteomes" id="UP000217696"/>
    </source>
</evidence>
<dbReference type="EMBL" id="AP017312">
    <property type="protein sequence ID" value="BAU26558.1"/>
    <property type="molecule type" value="Genomic_DNA"/>
</dbReference>
<protein>
    <submittedName>
        <fullName evidence="1">Uncharacterized protein</fullName>
    </submittedName>
</protein>
<organism evidence="1 2">
    <name type="scientific">Aneurinibacillus soli</name>
    <dbReference type="NCBI Taxonomy" id="1500254"/>
    <lineage>
        <taxon>Bacteria</taxon>
        <taxon>Bacillati</taxon>
        <taxon>Bacillota</taxon>
        <taxon>Bacilli</taxon>
        <taxon>Bacillales</taxon>
        <taxon>Paenibacillaceae</taxon>
        <taxon>Aneurinibacillus group</taxon>
        <taxon>Aneurinibacillus</taxon>
    </lineage>
</organism>
<keyword evidence="2" id="KW-1185">Reference proteome</keyword>
<name>A0A0U5BEI5_9BACL</name>
<reference evidence="1 2" key="1">
    <citation type="submission" date="2015-12" db="EMBL/GenBank/DDBJ databases">
        <title>Genome sequence of Aneurinibacillus soli.</title>
        <authorList>
            <person name="Lee J.S."/>
            <person name="Lee K.C."/>
            <person name="Kim K.K."/>
            <person name="Lee B.W."/>
        </authorList>
    </citation>
    <scope>NUCLEOTIDE SEQUENCE [LARGE SCALE GENOMIC DNA]</scope>
    <source>
        <strain evidence="1 2">CB4</strain>
    </source>
</reference>
<dbReference type="AlphaFoldDB" id="A0A0U5BEI5"/>
<sequence length="191" mass="22452">MNLERLDITQMFTKLSWDVQRPTYTFEPAKTDVQIEKSPAEVIIKRTQPRLIIDQSQCWADMNCKHIFQRVRDEAEDGKQAFFTYLSTVTTEGRRIGAIENKENPIKNLAREKSLAPKYQFTYGNVPKNFSLKFEIIPGETHVDWTESKMKVDFPSHPYHHQYEQGRLSYYIQKQNQLHIQVIGGTIDRVQ</sequence>
<dbReference type="Pfam" id="PF20074">
    <property type="entry name" value="DUF6470"/>
    <property type="match status" value="1"/>
</dbReference>
<dbReference type="InterPro" id="IPR045527">
    <property type="entry name" value="DUF6470"/>
</dbReference>
<proteinExistence type="predicted"/>
<evidence type="ECO:0000313" key="1">
    <source>
        <dbReference type="EMBL" id="BAU26558.1"/>
    </source>
</evidence>
<dbReference type="KEGG" id="asoc:CB4_00685"/>
<accession>A0A0U5BEI5</accession>
<gene>
    <name evidence="1" type="ORF">CB4_00685</name>
</gene>
<dbReference type="Proteomes" id="UP000217696">
    <property type="component" value="Chromosome"/>
</dbReference>